<organism evidence="2 3">
    <name type="scientific">Ascodesmis nigricans</name>
    <dbReference type="NCBI Taxonomy" id="341454"/>
    <lineage>
        <taxon>Eukaryota</taxon>
        <taxon>Fungi</taxon>
        <taxon>Dikarya</taxon>
        <taxon>Ascomycota</taxon>
        <taxon>Pezizomycotina</taxon>
        <taxon>Pezizomycetes</taxon>
        <taxon>Pezizales</taxon>
        <taxon>Ascodesmidaceae</taxon>
        <taxon>Ascodesmis</taxon>
    </lineage>
</organism>
<feature type="compositionally biased region" description="Basic and acidic residues" evidence="1">
    <location>
        <begin position="1"/>
        <end position="10"/>
    </location>
</feature>
<feature type="region of interest" description="Disordered" evidence="1">
    <location>
        <begin position="1"/>
        <end position="24"/>
    </location>
</feature>
<name>A0A4V6RHH5_9PEZI</name>
<evidence type="ECO:0000313" key="3">
    <source>
        <dbReference type="Proteomes" id="UP000298138"/>
    </source>
</evidence>
<feature type="compositionally biased region" description="Basic and acidic residues" evidence="1">
    <location>
        <begin position="209"/>
        <end position="219"/>
    </location>
</feature>
<feature type="compositionally biased region" description="Polar residues" evidence="1">
    <location>
        <begin position="404"/>
        <end position="423"/>
    </location>
</feature>
<feature type="compositionally biased region" description="Polar residues" evidence="1">
    <location>
        <begin position="242"/>
        <end position="269"/>
    </location>
</feature>
<dbReference type="AlphaFoldDB" id="A0A4V6RHH5"/>
<dbReference type="InParanoid" id="A0A4V6RHH5"/>
<accession>A0A4V6RHH5</accession>
<sequence>MDNHPQDRPLNEAPLPRAVKVRPSSFSTAGAANMSLMREKFERIYHASPVPRAIARAMTSLPNHHTPTVTAEHLSDIMPSPADLQHNSFLSAPNKETQLWAGPRESATVITDQTKPLLPTPGTTPVIRTGDIRQSRPQSLSTDSQSPPKSPVRPPHPKENVEPECIPSPTIDTGEGCPELTVENPAKEGRENGIITAAKASVKSHKFEVVVKTDHRRSESLANARTPPNKRRKTTSSSASTVHKNNTKSYTSLQAPRTNKRPSGTQLSIPTPPKDDPLPSAPNKSRVTAPSADHQSKKSTRTRRTVPSMNAETTNESSTRRRKHTKAQEPEAVKTQVKKLAVNKVTSNTRNTSNPASKGMLLDGLKFGKEHIPPDVLESTGSSWESGRRHSRRHTIGSQEVRKLTNTSKATTSQKVKTSRSSLGGNGREKLEKPGKRANPQHDFSDEDLDS</sequence>
<reference evidence="2 3" key="1">
    <citation type="submission" date="2019-04" db="EMBL/GenBank/DDBJ databases">
        <title>Comparative genomics and transcriptomics to analyze fruiting body development in filamentous ascomycetes.</title>
        <authorList>
            <consortium name="DOE Joint Genome Institute"/>
            <person name="Lutkenhaus R."/>
            <person name="Traeger S."/>
            <person name="Breuer J."/>
            <person name="Kuo A."/>
            <person name="Lipzen A."/>
            <person name="Pangilinan J."/>
            <person name="Dilworth D."/>
            <person name="Sandor L."/>
            <person name="Poggeler S."/>
            <person name="Barry K."/>
            <person name="Grigoriev I.V."/>
            <person name="Nowrousian M."/>
        </authorList>
    </citation>
    <scope>NUCLEOTIDE SEQUENCE [LARGE SCALE GENOMIC DNA]</scope>
    <source>
        <strain evidence="2 3">CBS 389.68</strain>
    </source>
</reference>
<feature type="compositionally biased region" description="Polar residues" evidence="1">
    <location>
        <begin position="344"/>
        <end position="356"/>
    </location>
</feature>
<keyword evidence="3" id="KW-1185">Reference proteome</keyword>
<feature type="region of interest" description="Disordered" evidence="1">
    <location>
        <begin position="209"/>
        <end position="451"/>
    </location>
</feature>
<protein>
    <submittedName>
        <fullName evidence="2">Uncharacterized protein</fullName>
    </submittedName>
</protein>
<evidence type="ECO:0000313" key="2">
    <source>
        <dbReference type="EMBL" id="TGZ83635.1"/>
    </source>
</evidence>
<feature type="compositionally biased region" description="Polar residues" evidence="1">
    <location>
        <begin position="305"/>
        <end position="317"/>
    </location>
</feature>
<dbReference type="EMBL" id="ML220113">
    <property type="protein sequence ID" value="TGZ83635.1"/>
    <property type="molecule type" value="Genomic_DNA"/>
</dbReference>
<feature type="region of interest" description="Disordered" evidence="1">
    <location>
        <begin position="108"/>
        <end position="191"/>
    </location>
</feature>
<proteinExistence type="predicted"/>
<gene>
    <name evidence="2" type="ORF">EX30DRAFT_338251</name>
</gene>
<dbReference type="Proteomes" id="UP000298138">
    <property type="component" value="Unassembled WGS sequence"/>
</dbReference>
<evidence type="ECO:0000256" key="1">
    <source>
        <dbReference type="SAM" id="MobiDB-lite"/>
    </source>
</evidence>
<feature type="compositionally biased region" description="Low complexity" evidence="1">
    <location>
        <begin position="114"/>
        <end position="125"/>
    </location>
</feature>